<evidence type="ECO:0000256" key="4">
    <source>
        <dbReference type="ARBA" id="ARBA00011881"/>
    </source>
</evidence>
<dbReference type="PANTHER" id="PTHR10395">
    <property type="entry name" value="URICASE AND TRANSTHYRETIN-RELATED"/>
    <property type="match status" value="1"/>
</dbReference>
<dbReference type="Pfam" id="PF00576">
    <property type="entry name" value="Transthyretin"/>
    <property type="match status" value="1"/>
</dbReference>
<protein>
    <recommendedName>
        <fullName evidence="8">5-hydroxyisourate hydrolase</fullName>
        <shortName evidence="8">HIU hydrolase</shortName>
        <shortName evidence="8">HIUHase</shortName>
        <ecNumber evidence="8">3.5.2.17</ecNumber>
    </recommendedName>
</protein>
<keyword evidence="12" id="KW-1185">Reference proteome</keyword>
<dbReference type="PROSITE" id="PS00768">
    <property type="entry name" value="TRANSTHYRETIN_1"/>
    <property type="match status" value="1"/>
</dbReference>
<evidence type="ECO:0000313" key="10">
    <source>
        <dbReference type="EMBL" id="TDH25749.1"/>
    </source>
</evidence>
<name>A0A4V3HUP3_9MYCO</name>
<evidence type="ECO:0000256" key="3">
    <source>
        <dbReference type="ARBA" id="ARBA00009850"/>
    </source>
</evidence>
<dbReference type="PANTHER" id="PTHR10395:SF7">
    <property type="entry name" value="5-HYDROXYISOURATE HYDROLASE"/>
    <property type="match status" value="1"/>
</dbReference>
<feature type="domain" description="Transthyretin/hydroxyisourate hydrolase" evidence="9">
    <location>
        <begin position="4"/>
        <end position="107"/>
    </location>
</feature>
<dbReference type="PRINTS" id="PR00189">
    <property type="entry name" value="TRNSTHYRETIN"/>
</dbReference>
<reference evidence="12 13" key="2">
    <citation type="journal article" date="2019" name="Sci. Rep.">
        <title>Extended insight into the Mycobacterium chelonae-abscessus complex through whole genome sequencing of Mycobacterium salmoniphilum outbreak and Mycobacterium salmoniphilum-like strains.</title>
        <authorList>
            <person name="Behra P.R.K."/>
            <person name="Das S."/>
            <person name="Pettersson B.M.F."/>
            <person name="Shirreff L."/>
            <person name="DuCote T."/>
            <person name="Jacobsson K.G."/>
            <person name="Ennis D.G."/>
            <person name="Kirsebom L.A."/>
        </authorList>
    </citation>
    <scope>NUCLEOTIDE SEQUENCE [LARGE SCALE GENOMIC DNA]</scope>
    <source>
        <strain evidence="11 12">CCUG 63697</strain>
        <strain evidence="10 13">DSM 45524</strain>
    </source>
</reference>
<feature type="binding site" evidence="7">
    <location>
        <position position="7"/>
    </location>
    <ligand>
        <name>substrate</name>
    </ligand>
</feature>
<dbReference type="EC" id="3.5.2.17" evidence="8"/>
<feature type="binding site" evidence="7">
    <location>
        <position position="105"/>
    </location>
    <ligand>
        <name>substrate</name>
    </ligand>
</feature>
<dbReference type="EMBL" id="PECC01000028">
    <property type="protein sequence ID" value="TDZ49113.1"/>
    <property type="molecule type" value="Genomic_DNA"/>
</dbReference>
<proteinExistence type="inferred from homology"/>
<evidence type="ECO:0000256" key="5">
    <source>
        <dbReference type="ARBA" id="ARBA00022631"/>
    </source>
</evidence>
<dbReference type="InterPro" id="IPR000895">
    <property type="entry name" value="Transthyretin/HIU_hydrolase"/>
</dbReference>
<dbReference type="CDD" id="cd05822">
    <property type="entry name" value="TLP_HIUase"/>
    <property type="match status" value="1"/>
</dbReference>
<comment type="function">
    <text evidence="2">Catalyzes the hydrolysis of 5-hydroxyisourate (HIU) to 2-oxo-4-hydroxy-4-carboxy-5-ureidoimidazoline (OHCU).</text>
</comment>
<reference evidence="10" key="1">
    <citation type="submission" date="2018-12" db="EMBL/GenBank/DDBJ databases">
        <authorList>
            <person name="Behra P.R.K."/>
            <person name="Das S."/>
            <person name="Pettersson B.M.F."/>
            <person name="Shirreff L."/>
            <person name="Ducote T."/>
            <person name="Jacobsson K.-G."/>
            <person name="Ennis D.G."/>
            <person name="Kirsebom L.A."/>
        </authorList>
    </citation>
    <scope>NUCLEOTIDE SEQUENCE</scope>
    <source>
        <strain evidence="10">DSM 45524</strain>
    </source>
</reference>
<dbReference type="InterPro" id="IPR036817">
    <property type="entry name" value="Transthyretin/HIU_hydrolase_sf"/>
</dbReference>
<dbReference type="InterPro" id="IPR023416">
    <property type="entry name" value="Transthyretin/HIU_hydrolase_d"/>
</dbReference>
<comment type="subunit">
    <text evidence="4 8">Homotetramer.</text>
</comment>
<keyword evidence="5 8" id="KW-0659">Purine metabolism</keyword>
<dbReference type="GO" id="GO:0033971">
    <property type="term" value="F:hydroxyisourate hydrolase activity"/>
    <property type="evidence" value="ECO:0007669"/>
    <property type="project" value="UniProtKB-EC"/>
</dbReference>
<dbReference type="Gene3D" id="2.60.40.180">
    <property type="entry name" value="Transthyretin/hydroxyisourate hydrolase domain"/>
    <property type="match status" value="1"/>
</dbReference>
<evidence type="ECO:0000313" key="13">
    <source>
        <dbReference type="Proteomes" id="UP000295627"/>
    </source>
</evidence>
<evidence type="ECO:0000313" key="11">
    <source>
        <dbReference type="EMBL" id="TDZ49113.1"/>
    </source>
</evidence>
<dbReference type="InterPro" id="IPR023418">
    <property type="entry name" value="Thyroxine_BS"/>
</dbReference>
<evidence type="ECO:0000256" key="6">
    <source>
        <dbReference type="ARBA" id="ARBA00022801"/>
    </source>
</evidence>
<dbReference type="Proteomes" id="UP000295165">
    <property type="component" value="Unassembled WGS sequence"/>
</dbReference>
<evidence type="ECO:0000256" key="7">
    <source>
        <dbReference type="PIRSR" id="PIRSR600895-51"/>
    </source>
</evidence>
<keyword evidence="6 8" id="KW-0378">Hydrolase</keyword>
<dbReference type="RefSeq" id="WP_078334673.1">
    <property type="nucleotide sequence ID" value="NZ_MAFQ01000007.1"/>
</dbReference>
<comment type="catalytic activity">
    <reaction evidence="1 8">
        <text>5-hydroxyisourate + H2O = 5-hydroxy-2-oxo-4-ureido-2,5-dihydro-1H-imidazole-5-carboxylate + H(+)</text>
        <dbReference type="Rhea" id="RHEA:23736"/>
        <dbReference type="ChEBI" id="CHEBI:15377"/>
        <dbReference type="ChEBI" id="CHEBI:15378"/>
        <dbReference type="ChEBI" id="CHEBI:18072"/>
        <dbReference type="ChEBI" id="CHEBI:58639"/>
        <dbReference type="EC" id="3.5.2.17"/>
    </reaction>
</comment>
<dbReference type="EMBL" id="RXLR01000005">
    <property type="protein sequence ID" value="TDH25749.1"/>
    <property type="molecule type" value="Genomic_DNA"/>
</dbReference>
<sequence length="108" mass="11355">MTGLSTHVLDAVTGRPARGVRVTLLDATGSELASGTTDSDGRIAELAGSVLAAGRYQLVFDTGTWFSDNAIEGFYPEVIISFVADGTAGRLHIPLLLSPYAYSTYRGS</sequence>
<dbReference type="NCBIfam" id="TIGR02962">
    <property type="entry name" value="hdxy_isourate"/>
    <property type="match status" value="1"/>
</dbReference>
<feature type="binding site" evidence="7">
    <location>
        <position position="42"/>
    </location>
    <ligand>
        <name>substrate</name>
    </ligand>
</feature>
<gene>
    <name evidence="11" type="primary">hiuH</name>
    <name evidence="10" type="synonym">uraH</name>
    <name evidence="11" type="ORF">CCUG63697_03649</name>
    <name evidence="10" type="ORF">EJ571_00075</name>
</gene>
<evidence type="ECO:0000313" key="12">
    <source>
        <dbReference type="Proteomes" id="UP000295165"/>
    </source>
</evidence>
<dbReference type="GO" id="GO:0006144">
    <property type="term" value="P:purine nucleobase metabolic process"/>
    <property type="evidence" value="ECO:0007669"/>
    <property type="project" value="UniProtKB-KW"/>
</dbReference>
<dbReference type="SUPFAM" id="SSF49472">
    <property type="entry name" value="Transthyretin (synonym: prealbumin)"/>
    <property type="match status" value="1"/>
</dbReference>
<comment type="caution">
    <text evidence="11">The sequence shown here is derived from an EMBL/GenBank/DDBJ whole genome shotgun (WGS) entry which is preliminary data.</text>
</comment>
<comment type="similarity">
    <text evidence="3 8">Belongs to the transthyretin family. 5-hydroxyisourate hydrolase subfamily.</text>
</comment>
<dbReference type="InterPro" id="IPR014306">
    <property type="entry name" value="Hydroxyisourate_hydrolase"/>
</dbReference>
<evidence type="ECO:0000256" key="2">
    <source>
        <dbReference type="ARBA" id="ARBA00002704"/>
    </source>
</evidence>
<evidence type="ECO:0000256" key="8">
    <source>
        <dbReference type="RuleBase" id="RU361270"/>
    </source>
</evidence>
<dbReference type="AlphaFoldDB" id="A0A4V3HUP3"/>
<dbReference type="Proteomes" id="UP000295627">
    <property type="component" value="Unassembled WGS sequence"/>
</dbReference>
<accession>A0A4V3HUP3</accession>
<organism evidence="11 12">
    <name type="scientific">Mycobacteroides franklinii</name>
    <dbReference type="NCBI Taxonomy" id="948102"/>
    <lineage>
        <taxon>Bacteria</taxon>
        <taxon>Bacillati</taxon>
        <taxon>Actinomycetota</taxon>
        <taxon>Actinomycetes</taxon>
        <taxon>Mycobacteriales</taxon>
        <taxon>Mycobacteriaceae</taxon>
        <taxon>Mycobacteroides</taxon>
    </lineage>
</organism>
<evidence type="ECO:0000259" key="9">
    <source>
        <dbReference type="Pfam" id="PF00576"/>
    </source>
</evidence>
<evidence type="ECO:0000256" key="1">
    <source>
        <dbReference type="ARBA" id="ARBA00001043"/>
    </source>
</evidence>